<comment type="caution">
    <text evidence="1">The sequence shown here is derived from an EMBL/GenBank/DDBJ whole genome shotgun (WGS) entry which is preliminary data.</text>
</comment>
<proteinExistence type="predicted"/>
<reference evidence="1 2" key="1">
    <citation type="submission" date="2023-02" db="EMBL/GenBank/DDBJ databases">
        <title>LHISI_Scaffold_Assembly.</title>
        <authorList>
            <person name="Stuart O.P."/>
            <person name="Cleave R."/>
            <person name="Magrath M.J.L."/>
            <person name="Mikheyev A.S."/>
        </authorList>
    </citation>
    <scope>NUCLEOTIDE SEQUENCE [LARGE SCALE GENOMIC DNA]</scope>
    <source>
        <strain evidence="1">Daus_M_001</strain>
        <tissue evidence="1">Leg muscle</tissue>
    </source>
</reference>
<evidence type="ECO:0000313" key="2">
    <source>
        <dbReference type="Proteomes" id="UP001159363"/>
    </source>
</evidence>
<accession>A0ABQ9HSY7</accession>
<dbReference type="Proteomes" id="UP001159363">
    <property type="component" value="Chromosome X"/>
</dbReference>
<evidence type="ECO:0000313" key="1">
    <source>
        <dbReference type="EMBL" id="KAJ8887390.1"/>
    </source>
</evidence>
<sequence length="96" mass="10975">MVPTGKTNRNGDTILKPKCMKDYKAKKKGQLVEHLAVQTPFQEVVVREINKKRTHTILKPNGAGRKRRKICKGCYDLLRSTGLNSREADKKVRRVT</sequence>
<organism evidence="1 2">
    <name type="scientific">Dryococelus australis</name>
    <dbReference type="NCBI Taxonomy" id="614101"/>
    <lineage>
        <taxon>Eukaryota</taxon>
        <taxon>Metazoa</taxon>
        <taxon>Ecdysozoa</taxon>
        <taxon>Arthropoda</taxon>
        <taxon>Hexapoda</taxon>
        <taxon>Insecta</taxon>
        <taxon>Pterygota</taxon>
        <taxon>Neoptera</taxon>
        <taxon>Polyneoptera</taxon>
        <taxon>Phasmatodea</taxon>
        <taxon>Verophasmatodea</taxon>
        <taxon>Anareolatae</taxon>
        <taxon>Phasmatidae</taxon>
        <taxon>Eurycanthinae</taxon>
        <taxon>Dryococelus</taxon>
    </lineage>
</organism>
<feature type="non-terminal residue" evidence="1">
    <location>
        <position position="96"/>
    </location>
</feature>
<name>A0ABQ9HSY7_9NEOP</name>
<keyword evidence="2" id="KW-1185">Reference proteome</keyword>
<dbReference type="EMBL" id="JARBHB010000004">
    <property type="protein sequence ID" value="KAJ8887390.1"/>
    <property type="molecule type" value="Genomic_DNA"/>
</dbReference>
<gene>
    <name evidence="1" type="ORF">PR048_013605</name>
</gene>
<protein>
    <submittedName>
        <fullName evidence="1">Uncharacterized protein</fullName>
    </submittedName>
</protein>